<dbReference type="Proteomes" id="UP001501126">
    <property type="component" value="Unassembled WGS sequence"/>
</dbReference>
<dbReference type="EMBL" id="BAAAFH010000022">
    <property type="protein sequence ID" value="GAA0876524.1"/>
    <property type="molecule type" value="Genomic_DNA"/>
</dbReference>
<organism evidence="3 4">
    <name type="scientific">Wandonia haliotis</name>
    <dbReference type="NCBI Taxonomy" id="574963"/>
    <lineage>
        <taxon>Bacteria</taxon>
        <taxon>Pseudomonadati</taxon>
        <taxon>Bacteroidota</taxon>
        <taxon>Flavobacteriia</taxon>
        <taxon>Flavobacteriales</taxon>
        <taxon>Crocinitomicaceae</taxon>
        <taxon>Wandonia</taxon>
    </lineage>
</organism>
<protein>
    <recommendedName>
        <fullName evidence="2">Beta-lactamase-related domain-containing protein</fullName>
    </recommendedName>
</protein>
<dbReference type="SUPFAM" id="SSF56601">
    <property type="entry name" value="beta-lactamase/transpeptidase-like"/>
    <property type="match status" value="1"/>
</dbReference>
<proteinExistence type="predicted"/>
<dbReference type="InterPro" id="IPR050491">
    <property type="entry name" value="AmpC-like"/>
</dbReference>
<keyword evidence="1" id="KW-0472">Membrane</keyword>
<evidence type="ECO:0000313" key="4">
    <source>
        <dbReference type="Proteomes" id="UP001501126"/>
    </source>
</evidence>
<accession>A0ABN1MT66</accession>
<dbReference type="Pfam" id="PF00144">
    <property type="entry name" value="Beta-lactamase"/>
    <property type="match status" value="1"/>
</dbReference>
<keyword evidence="4" id="KW-1185">Reference proteome</keyword>
<evidence type="ECO:0000313" key="3">
    <source>
        <dbReference type="EMBL" id="GAA0876524.1"/>
    </source>
</evidence>
<reference evidence="3 4" key="1">
    <citation type="journal article" date="2019" name="Int. J. Syst. Evol. Microbiol.">
        <title>The Global Catalogue of Microorganisms (GCM) 10K type strain sequencing project: providing services to taxonomists for standard genome sequencing and annotation.</title>
        <authorList>
            <consortium name="The Broad Institute Genomics Platform"/>
            <consortium name="The Broad Institute Genome Sequencing Center for Infectious Disease"/>
            <person name="Wu L."/>
            <person name="Ma J."/>
        </authorList>
    </citation>
    <scope>NUCLEOTIDE SEQUENCE [LARGE SCALE GENOMIC DNA]</scope>
    <source>
        <strain evidence="3 4">JCM 16083</strain>
    </source>
</reference>
<name>A0ABN1MT66_9FLAO</name>
<gene>
    <name evidence="3" type="ORF">GCM10009118_29340</name>
</gene>
<comment type="caution">
    <text evidence="3">The sequence shown here is derived from an EMBL/GenBank/DDBJ whole genome shotgun (WGS) entry which is preliminary data.</text>
</comment>
<evidence type="ECO:0000256" key="1">
    <source>
        <dbReference type="SAM" id="Phobius"/>
    </source>
</evidence>
<feature type="domain" description="Beta-lactamase-related" evidence="2">
    <location>
        <begin position="72"/>
        <end position="360"/>
    </location>
</feature>
<dbReference type="Gene3D" id="3.40.710.10">
    <property type="entry name" value="DD-peptidase/beta-lactamase superfamily"/>
    <property type="match status" value="1"/>
</dbReference>
<dbReference type="PANTHER" id="PTHR46825">
    <property type="entry name" value="D-ALANYL-D-ALANINE-CARBOXYPEPTIDASE/ENDOPEPTIDASE AMPH"/>
    <property type="match status" value="1"/>
</dbReference>
<sequence>MIRREGFNWIDFDFEGQNQKNRLFCGDNTCSMRYVFIGLFILYSFFGVSQERMIPKFADVQKDSVSAEEFTSFLQGVMDSLDVPALSIAVASRGELVYLRAMGKKNDAEDGRCKEETLFEAASLTKPFFAVLVHQLAEESFIDLDQPLYTYLPNKDLENDPRYKKITARMILSHTSGLPNWRKDSLSLQANPGEAYIYSGEGYEYLGQVVEKVMNMELAEVFYQRLLKPLGMKTSFFAENEYLEKHIATGYIQGEPQDRIVADEAHPAYGLRTNARDYIKFILFISQSELFNELKVVQKEVKPGLSVCQGIFRKDSELDPVFYHTGNNGDGFTARFEIDPKQKFSYVYFINTNKEKEFSEALNAYFHQ</sequence>
<feature type="transmembrane region" description="Helical" evidence="1">
    <location>
        <begin position="31"/>
        <end position="48"/>
    </location>
</feature>
<dbReference type="PANTHER" id="PTHR46825:SF9">
    <property type="entry name" value="BETA-LACTAMASE-RELATED DOMAIN-CONTAINING PROTEIN"/>
    <property type="match status" value="1"/>
</dbReference>
<keyword evidence="1" id="KW-1133">Transmembrane helix</keyword>
<dbReference type="InterPro" id="IPR012338">
    <property type="entry name" value="Beta-lactam/transpept-like"/>
</dbReference>
<keyword evidence="1" id="KW-0812">Transmembrane</keyword>
<dbReference type="InterPro" id="IPR001466">
    <property type="entry name" value="Beta-lactam-related"/>
</dbReference>
<evidence type="ECO:0000259" key="2">
    <source>
        <dbReference type="Pfam" id="PF00144"/>
    </source>
</evidence>